<gene>
    <name evidence="2" type="primary">Dper\GL27137</name>
    <name evidence="2" type="ORF">Dper_GL27137</name>
</gene>
<dbReference type="eggNOG" id="KOG3656">
    <property type="taxonomic scope" value="Eukaryota"/>
</dbReference>
<sequence length="118" mass="13355">MAGCPFGRTPGLTPDARRLRREVRAGRDTGRSKGIGSRFEEQRLTLRIHRGRGSNQHDSMHSNGSTQSTTTTLGTPSPERLSKYATRRPSPPPRQDQDLRVLSIHREHPRADPRRLRP</sequence>
<evidence type="ECO:0000256" key="1">
    <source>
        <dbReference type="SAM" id="MobiDB-lite"/>
    </source>
</evidence>
<feature type="compositionally biased region" description="Basic and acidic residues" evidence="1">
    <location>
        <begin position="22"/>
        <end position="31"/>
    </location>
</feature>
<dbReference type="EMBL" id="CH479198">
    <property type="protein sequence ID" value="EDW28156.1"/>
    <property type="molecule type" value="Genomic_DNA"/>
</dbReference>
<dbReference type="HOGENOM" id="CLU_2075577_0_0_1"/>
<proteinExistence type="predicted"/>
<dbReference type="AlphaFoldDB" id="B4GZD8"/>
<feature type="region of interest" description="Disordered" evidence="1">
    <location>
        <begin position="1"/>
        <end position="118"/>
    </location>
</feature>
<keyword evidence="3" id="KW-1185">Reference proteome</keyword>
<name>B4GZD8_DROPE</name>
<evidence type="ECO:0000313" key="2">
    <source>
        <dbReference type="EMBL" id="EDW28156.1"/>
    </source>
</evidence>
<feature type="compositionally biased region" description="Basic and acidic residues" evidence="1">
    <location>
        <begin position="95"/>
        <end position="118"/>
    </location>
</feature>
<accession>B4GZD8</accession>
<dbReference type="Proteomes" id="UP000008744">
    <property type="component" value="Unassembled WGS sequence"/>
</dbReference>
<evidence type="ECO:0000313" key="3">
    <source>
        <dbReference type="Proteomes" id="UP000008744"/>
    </source>
</evidence>
<organism evidence="3">
    <name type="scientific">Drosophila persimilis</name>
    <name type="common">Fruit fly</name>
    <dbReference type="NCBI Taxonomy" id="7234"/>
    <lineage>
        <taxon>Eukaryota</taxon>
        <taxon>Metazoa</taxon>
        <taxon>Ecdysozoa</taxon>
        <taxon>Arthropoda</taxon>
        <taxon>Hexapoda</taxon>
        <taxon>Insecta</taxon>
        <taxon>Pterygota</taxon>
        <taxon>Neoptera</taxon>
        <taxon>Endopterygota</taxon>
        <taxon>Diptera</taxon>
        <taxon>Brachycera</taxon>
        <taxon>Muscomorpha</taxon>
        <taxon>Ephydroidea</taxon>
        <taxon>Drosophilidae</taxon>
        <taxon>Drosophila</taxon>
        <taxon>Sophophora</taxon>
    </lineage>
</organism>
<feature type="compositionally biased region" description="Low complexity" evidence="1">
    <location>
        <begin position="62"/>
        <end position="78"/>
    </location>
</feature>
<dbReference type="STRING" id="7234.B4GZD8"/>
<protein>
    <submittedName>
        <fullName evidence="2">GL27137</fullName>
    </submittedName>
</protein>
<reference evidence="2 3" key="1">
    <citation type="journal article" date="2007" name="Nature">
        <title>Evolution of genes and genomes on the Drosophila phylogeny.</title>
        <authorList>
            <consortium name="Drosophila 12 Genomes Consortium"/>
            <person name="Clark A.G."/>
            <person name="Eisen M.B."/>
            <person name="Smith D.R."/>
            <person name="Bergman C.M."/>
            <person name="Oliver B."/>
            <person name="Markow T.A."/>
            <person name="Kaufman T.C."/>
            <person name="Kellis M."/>
            <person name="Gelbart W."/>
            <person name="Iyer V.N."/>
            <person name="Pollard D.A."/>
            <person name="Sackton T.B."/>
            <person name="Larracuente A.M."/>
            <person name="Singh N.D."/>
            <person name="Abad J.P."/>
            <person name="Abt D.N."/>
            <person name="Adryan B."/>
            <person name="Aguade M."/>
            <person name="Akashi H."/>
            <person name="Anderson W.W."/>
            <person name="Aquadro C.F."/>
            <person name="Ardell D.H."/>
            <person name="Arguello R."/>
            <person name="Artieri C.G."/>
            <person name="Barbash D.A."/>
            <person name="Barker D."/>
            <person name="Barsanti P."/>
            <person name="Batterham P."/>
            <person name="Batzoglou S."/>
            <person name="Begun D."/>
            <person name="Bhutkar A."/>
            <person name="Blanco E."/>
            <person name="Bosak S.A."/>
            <person name="Bradley R.K."/>
            <person name="Brand A.D."/>
            <person name="Brent M.R."/>
            <person name="Brooks A.N."/>
            <person name="Brown R.H."/>
            <person name="Butlin R.K."/>
            <person name="Caggese C."/>
            <person name="Calvi B.R."/>
            <person name="Bernardo de Carvalho A."/>
            <person name="Caspi A."/>
            <person name="Castrezana S."/>
            <person name="Celniker S.E."/>
            <person name="Chang J.L."/>
            <person name="Chapple C."/>
            <person name="Chatterji S."/>
            <person name="Chinwalla A."/>
            <person name="Civetta A."/>
            <person name="Clifton S.W."/>
            <person name="Comeron J.M."/>
            <person name="Costello J.C."/>
            <person name="Coyne J.A."/>
            <person name="Daub J."/>
            <person name="David R.G."/>
            <person name="Delcher A.L."/>
            <person name="Delehaunty K."/>
            <person name="Do C.B."/>
            <person name="Ebling H."/>
            <person name="Edwards K."/>
            <person name="Eickbush T."/>
            <person name="Evans J.D."/>
            <person name="Filipski A."/>
            <person name="Findeiss S."/>
            <person name="Freyhult E."/>
            <person name="Fulton L."/>
            <person name="Fulton R."/>
            <person name="Garcia A.C."/>
            <person name="Gardiner A."/>
            <person name="Garfield D.A."/>
            <person name="Garvin B.E."/>
            <person name="Gibson G."/>
            <person name="Gilbert D."/>
            <person name="Gnerre S."/>
            <person name="Godfrey J."/>
            <person name="Good R."/>
            <person name="Gotea V."/>
            <person name="Gravely B."/>
            <person name="Greenberg A.J."/>
            <person name="Griffiths-Jones S."/>
            <person name="Gross S."/>
            <person name="Guigo R."/>
            <person name="Gustafson E.A."/>
            <person name="Haerty W."/>
            <person name="Hahn M.W."/>
            <person name="Halligan D.L."/>
            <person name="Halpern A.L."/>
            <person name="Halter G.M."/>
            <person name="Han M.V."/>
            <person name="Heger A."/>
            <person name="Hillier L."/>
            <person name="Hinrichs A.S."/>
            <person name="Holmes I."/>
            <person name="Hoskins R.A."/>
            <person name="Hubisz M.J."/>
            <person name="Hultmark D."/>
            <person name="Huntley M.A."/>
            <person name="Jaffe D.B."/>
            <person name="Jagadeeshan S."/>
            <person name="Jeck W.R."/>
            <person name="Johnson J."/>
            <person name="Jones C.D."/>
            <person name="Jordan W.C."/>
            <person name="Karpen G.H."/>
            <person name="Kataoka E."/>
            <person name="Keightley P.D."/>
            <person name="Kheradpour P."/>
            <person name="Kirkness E.F."/>
            <person name="Koerich L.B."/>
            <person name="Kristiansen K."/>
            <person name="Kudrna D."/>
            <person name="Kulathinal R.J."/>
            <person name="Kumar S."/>
            <person name="Kwok R."/>
            <person name="Lander E."/>
            <person name="Langley C.H."/>
            <person name="Lapoint R."/>
            <person name="Lazzaro B.P."/>
            <person name="Lee S.J."/>
            <person name="Levesque L."/>
            <person name="Li R."/>
            <person name="Lin C.F."/>
            <person name="Lin M.F."/>
            <person name="Lindblad-Toh K."/>
            <person name="Llopart A."/>
            <person name="Long M."/>
            <person name="Low L."/>
            <person name="Lozovsky E."/>
            <person name="Lu J."/>
            <person name="Luo M."/>
            <person name="Machado C.A."/>
            <person name="Makalowski W."/>
            <person name="Marzo M."/>
            <person name="Matsuda M."/>
            <person name="Matzkin L."/>
            <person name="McAllister B."/>
            <person name="McBride C.S."/>
            <person name="McKernan B."/>
            <person name="McKernan K."/>
            <person name="Mendez-Lago M."/>
            <person name="Minx P."/>
            <person name="Mollenhauer M.U."/>
            <person name="Montooth K."/>
            <person name="Mount S.M."/>
            <person name="Mu X."/>
            <person name="Myers E."/>
            <person name="Negre B."/>
            <person name="Newfeld S."/>
            <person name="Nielsen R."/>
            <person name="Noor M.A."/>
            <person name="O'Grady P."/>
            <person name="Pachter L."/>
            <person name="Papaceit M."/>
            <person name="Parisi M.J."/>
            <person name="Parisi M."/>
            <person name="Parts L."/>
            <person name="Pedersen J.S."/>
            <person name="Pesole G."/>
            <person name="Phillippy A.M."/>
            <person name="Ponting C.P."/>
            <person name="Pop M."/>
            <person name="Porcelli D."/>
            <person name="Powell J.R."/>
            <person name="Prohaska S."/>
            <person name="Pruitt K."/>
            <person name="Puig M."/>
            <person name="Quesneville H."/>
            <person name="Ram K.R."/>
            <person name="Rand D."/>
            <person name="Rasmussen M.D."/>
            <person name="Reed L.K."/>
            <person name="Reenan R."/>
            <person name="Reily A."/>
            <person name="Remington K.A."/>
            <person name="Rieger T.T."/>
            <person name="Ritchie M.G."/>
            <person name="Robin C."/>
            <person name="Rogers Y.H."/>
            <person name="Rohde C."/>
            <person name="Rozas J."/>
            <person name="Rubenfield M.J."/>
            <person name="Ruiz A."/>
            <person name="Russo S."/>
            <person name="Salzberg S.L."/>
            <person name="Sanchez-Gracia A."/>
            <person name="Saranga D.J."/>
            <person name="Sato H."/>
            <person name="Schaeffer S.W."/>
            <person name="Schatz M.C."/>
            <person name="Schlenke T."/>
            <person name="Schwartz R."/>
            <person name="Segarra C."/>
            <person name="Singh R.S."/>
            <person name="Sirot L."/>
            <person name="Sirota M."/>
            <person name="Sisneros N.B."/>
            <person name="Smith C.D."/>
            <person name="Smith T.F."/>
            <person name="Spieth J."/>
            <person name="Stage D.E."/>
            <person name="Stark A."/>
            <person name="Stephan W."/>
            <person name="Strausberg R.L."/>
            <person name="Strempel S."/>
            <person name="Sturgill D."/>
            <person name="Sutton G."/>
            <person name="Sutton G.G."/>
            <person name="Tao W."/>
            <person name="Teichmann S."/>
            <person name="Tobari Y.N."/>
            <person name="Tomimura Y."/>
            <person name="Tsolas J.M."/>
            <person name="Valente V.L."/>
            <person name="Venter E."/>
            <person name="Venter J.C."/>
            <person name="Vicario S."/>
            <person name="Vieira F.G."/>
            <person name="Vilella A.J."/>
            <person name="Villasante A."/>
            <person name="Walenz B."/>
            <person name="Wang J."/>
            <person name="Wasserman M."/>
            <person name="Watts T."/>
            <person name="Wilson D."/>
            <person name="Wilson R.K."/>
            <person name="Wing R.A."/>
            <person name="Wolfner M.F."/>
            <person name="Wong A."/>
            <person name="Wong G.K."/>
            <person name="Wu C.I."/>
            <person name="Wu G."/>
            <person name="Yamamoto D."/>
            <person name="Yang H.P."/>
            <person name="Yang S.P."/>
            <person name="Yorke J.A."/>
            <person name="Yoshida K."/>
            <person name="Zdobnov E."/>
            <person name="Zhang P."/>
            <person name="Zhang Y."/>
            <person name="Zimin A.V."/>
            <person name="Baldwin J."/>
            <person name="Abdouelleil A."/>
            <person name="Abdulkadir J."/>
            <person name="Abebe A."/>
            <person name="Abera B."/>
            <person name="Abreu J."/>
            <person name="Acer S.C."/>
            <person name="Aftuck L."/>
            <person name="Alexander A."/>
            <person name="An P."/>
            <person name="Anderson E."/>
            <person name="Anderson S."/>
            <person name="Arachi H."/>
            <person name="Azer M."/>
            <person name="Bachantsang P."/>
            <person name="Barry A."/>
            <person name="Bayul T."/>
            <person name="Berlin A."/>
            <person name="Bessette D."/>
            <person name="Bloom T."/>
            <person name="Blye J."/>
            <person name="Boguslavskiy L."/>
            <person name="Bonnet C."/>
            <person name="Boukhgalter B."/>
            <person name="Bourzgui I."/>
            <person name="Brown A."/>
            <person name="Cahill P."/>
            <person name="Channer S."/>
            <person name="Cheshatsang Y."/>
            <person name="Chuda L."/>
            <person name="Citroen M."/>
            <person name="Collymore A."/>
            <person name="Cooke P."/>
            <person name="Costello M."/>
            <person name="D'Aco K."/>
            <person name="Daza R."/>
            <person name="De Haan G."/>
            <person name="DeGray S."/>
            <person name="DeMaso C."/>
            <person name="Dhargay N."/>
            <person name="Dooley K."/>
            <person name="Dooley E."/>
            <person name="Doricent M."/>
            <person name="Dorje P."/>
            <person name="Dorjee K."/>
            <person name="Dupes A."/>
            <person name="Elong R."/>
            <person name="Falk J."/>
            <person name="Farina A."/>
            <person name="Faro S."/>
            <person name="Ferguson D."/>
            <person name="Fisher S."/>
            <person name="Foley C.D."/>
            <person name="Franke A."/>
            <person name="Friedrich D."/>
            <person name="Gadbois L."/>
            <person name="Gearin G."/>
            <person name="Gearin C.R."/>
            <person name="Giannoukos G."/>
            <person name="Goode T."/>
            <person name="Graham J."/>
            <person name="Grandbois E."/>
            <person name="Grewal S."/>
            <person name="Gyaltsen K."/>
            <person name="Hafez N."/>
            <person name="Hagos B."/>
            <person name="Hall J."/>
            <person name="Henson C."/>
            <person name="Hollinger A."/>
            <person name="Honan T."/>
            <person name="Huard M.D."/>
            <person name="Hughes L."/>
            <person name="Hurhula B."/>
            <person name="Husby M.E."/>
            <person name="Kamat A."/>
            <person name="Kanga B."/>
            <person name="Kashin S."/>
            <person name="Khazanovich D."/>
            <person name="Kisner P."/>
            <person name="Lance K."/>
            <person name="Lara M."/>
            <person name="Lee W."/>
            <person name="Lennon N."/>
            <person name="Letendre F."/>
            <person name="LeVine R."/>
            <person name="Lipovsky A."/>
            <person name="Liu X."/>
            <person name="Liu J."/>
            <person name="Liu S."/>
            <person name="Lokyitsang T."/>
            <person name="Lokyitsang Y."/>
            <person name="Lubonja R."/>
            <person name="Lui A."/>
            <person name="MacDonald P."/>
            <person name="Magnisalis V."/>
            <person name="Maru K."/>
            <person name="Matthews C."/>
            <person name="McCusker W."/>
            <person name="McDonough S."/>
            <person name="Mehta T."/>
            <person name="Meldrim J."/>
            <person name="Meneus L."/>
            <person name="Mihai O."/>
            <person name="Mihalev A."/>
            <person name="Mihova T."/>
            <person name="Mittelman R."/>
            <person name="Mlenga V."/>
            <person name="Montmayeur A."/>
            <person name="Mulrain L."/>
            <person name="Navidi A."/>
            <person name="Naylor J."/>
            <person name="Negash T."/>
            <person name="Nguyen T."/>
            <person name="Nguyen N."/>
            <person name="Nicol R."/>
            <person name="Norbu C."/>
            <person name="Norbu N."/>
            <person name="Novod N."/>
            <person name="O'Neill B."/>
            <person name="Osman S."/>
            <person name="Markiewicz E."/>
            <person name="Oyono O.L."/>
            <person name="Patti C."/>
            <person name="Phunkhang P."/>
            <person name="Pierre F."/>
            <person name="Priest M."/>
            <person name="Raghuraman S."/>
            <person name="Rege F."/>
            <person name="Reyes R."/>
            <person name="Rise C."/>
            <person name="Rogov P."/>
            <person name="Ross K."/>
            <person name="Ryan E."/>
            <person name="Settipalli S."/>
            <person name="Shea T."/>
            <person name="Sherpa N."/>
            <person name="Shi L."/>
            <person name="Shih D."/>
            <person name="Sparrow T."/>
            <person name="Spaulding J."/>
            <person name="Stalker J."/>
            <person name="Stange-Thomann N."/>
            <person name="Stavropoulos S."/>
            <person name="Stone C."/>
            <person name="Strader C."/>
            <person name="Tesfaye S."/>
            <person name="Thomson T."/>
            <person name="Thoulutsang Y."/>
            <person name="Thoulutsang D."/>
            <person name="Topham K."/>
            <person name="Topping I."/>
            <person name="Tsamla T."/>
            <person name="Vassiliev H."/>
            <person name="Vo A."/>
            <person name="Wangchuk T."/>
            <person name="Wangdi T."/>
            <person name="Weiand M."/>
            <person name="Wilkinson J."/>
            <person name="Wilson A."/>
            <person name="Yadav S."/>
            <person name="Young G."/>
            <person name="Yu Q."/>
            <person name="Zembek L."/>
            <person name="Zhong D."/>
            <person name="Zimmer A."/>
            <person name="Zwirko Z."/>
            <person name="Jaffe D.B."/>
            <person name="Alvarez P."/>
            <person name="Brockman W."/>
            <person name="Butler J."/>
            <person name="Chin C."/>
            <person name="Gnerre S."/>
            <person name="Grabherr M."/>
            <person name="Kleber M."/>
            <person name="Mauceli E."/>
            <person name="MacCallum I."/>
        </authorList>
    </citation>
    <scope>NUCLEOTIDE SEQUENCE [LARGE SCALE GENOMIC DNA]</scope>
    <source>
        <strain evidence="3">MSH-3 / Tucson 14011-0111.49</strain>
    </source>
</reference>